<feature type="domain" description="CHAT" evidence="3">
    <location>
        <begin position="871"/>
        <end position="1189"/>
    </location>
</feature>
<dbReference type="InterPro" id="IPR019734">
    <property type="entry name" value="TPR_rpt"/>
</dbReference>
<dbReference type="Pfam" id="PF13181">
    <property type="entry name" value="TPR_8"/>
    <property type="match status" value="2"/>
</dbReference>
<evidence type="ECO:0000259" key="3">
    <source>
        <dbReference type="Pfam" id="PF12770"/>
    </source>
</evidence>
<dbReference type="KEGG" id="wna:KA717_35920"/>
<dbReference type="Pfam" id="PF12770">
    <property type="entry name" value="CHAT"/>
    <property type="match status" value="1"/>
</dbReference>
<proteinExistence type="predicted"/>
<dbReference type="SMART" id="SM00028">
    <property type="entry name" value="TPR"/>
    <property type="match status" value="12"/>
</dbReference>
<evidence type="ECO:0000256" key="1">
    <source>
        <dbReference type="PROSITE-ProRule" id="PRU00339"/>
    </source>
</evidence>
<sequence>MSVMKFNFPPAPMTYSSKVLIVGILLLAGGLSPLVTATEAVIAQTTVAQSSTTDPVIQTQNQSPPKSTDPNRIAAEKAEAEARKLLQEDAPLATQVIPKWIEALKYWQLTGDRLEVAKRLDVIAKFYWLRGEYPKALEYAQQAASACEALNDRVCKGLAVTSLSLIYKEIGQYQKAIDYFQQLPSLFPDTPEMTSSALTSIGQSYGELGQNQKAFDYYNQALSFWRTRGDVVEQARRLDFIASFYLVNLGENQKAIDSLKQANALDPEYNRKIADLNYDLLSTFSCSDQIATLQKPPSPEPSANVPNSPESASEPATNNIESFQQSVQKYRKQENIRAEAQFLRLLGLEYVRVGQYPQALDTYQQELKLWQFMGAKPEEARVLEDIASILNDQGKKQEAINTLNQSLEIRRQLNILPSEANTLSTLGRIYLSLGAYDSSLDTYQKALSIFRDTGMRSDEITALQDMGSVYKKLKNYPEALKLYQQAFLIAETTGNCLHAAQSKYRISQVYLDTGKDQQAIISSHETLAIAEKIDLIEMKFVTQAKINNVLAKAKLKQENYPEALEYAQKAQSLAQQSQYRTLEAAMFTSLAEVYVALKQPQKAIQTYRDQLALYQALSWQPEKSQTLYDLAKLERKEGDLKAALSSISEAIDIVENIRQEIVNPELKTSFFATKQDYYALKIDILMDLHQQDPTQGYNAQAFDTSERSRARTLLELLNESNADIRQGVDPKLVDQENALKDKTTALEKQWSELINKNPTEQQKAFFQQERKNLLAQYQAIQDTIRAKSPKYAALKYPQPLTLAQVQQQILDPDTALLQYSLGEEKSYLWIITKNGFTSHILPAQKEIETAARELLNAIQYGKDDTANISQAANQLSQLVLTPAAQLKQKRLVIVPDGVLSYVPFATLTLNDKPLINQYELVNLPSSSSIALIRQETQNRKPAPKTLAILADPIFSADDPRLKTPQKQPISPTNPDLNQLALNRVTKTLKKSRAVGDNNQFTRLPGTRQEAQAILALLPKTETAAAFDDRASLNLAINPQLSQYRIIHLATHGVFNGEEPTDSGIILSLVDAKGTPINGFLRLNEIFNLNLPAELVVLSACETGLGQEIKGEGLVGLTRGFMYAGTPRVLVSLWQVDDQATAELMTRFYKLVLEKKLPPAQALREAQLQMQKETEWKSPYYWSAFVLQGEWR</sequence>
<reference evidence="4" key="1">
    <citation type="submission" date="2021-04" db="EMBL/GenBank/DDBJ databases">
        <title>Genome sequence of Woronichinia naegeliana from Washington state freshwater lake bloom.</title>
        <authorList>
            <person name="Dreher T.W."/>
        </authorList>
    </citation>
    <scope>NUCLEOTIDE SEQUENCE</scope>
    <source>
        <strain evidence="4">WA131</strain>
    </source>
</reference>
<feature type="repeat" description="TPR" evidence="1">
    <location>
        <begin position="157"/>
        <end position="190"/>
    </location>
</feature>
<feature type="region of interest" description="Disordered" evidence="2">
    <location>
        <begin position="52"/>
        <end position="73"/>
    </location>
</feature>
<dbReference type="EMBL" id="CP073041">
    <property type="protein sequence ID" value="UXE60809.1"/>
    <property type="molecule type" value="Genomic_DNA"/>
</dbReference>
<name>A0A977KVR8_9CYAN</name>
<dbReference type="Pfam" id="PF13424">
    <property type="entry name" value="TPR_12"/>
    <property type="match status" value="4"/>
</dbReference>
<protein>
    <submittedName>
        <fullName evidence="4">CHAT domain-containing protein</fullName>
    </submittedName>
</protein>
<gene>
    <name evidence="4" type="ORF">KA717_35920</name>
</gene>
<dbReference type="InterPro" id="IPR011990">
    <property type="entry name" value="TPR-like_helical_dom_sf"/>
</dbReference>
<evidence type="ECO:0000256" key="2">
    <source>
        <dbReference type="SAM" id="MobiDB-lite"/>
    </source>
</evidence>
<dbReference type="PANTHER" id="PTHR10098">
    <property type="entry name" value="RAPSYN-RELATED"/>
    <property type="match status" value="1"/>
</dbReference>
<dbReference type="InterPro" id="IPR024983">
    <property type="entry name" value="CHAT_dom"/>
</dbReference>
<feature type="repeat" description="TPR" evidence="1">
    <location>
        <begin position="460"/>
        <end position="493"/>
    </location>
</feature>
<feature type="compositionally biased region" description="Polar residues" evidence="2">
    <location>
        <begin position="52"/>
        <end position="70"/>
    </location>
</feature>
<dbReference type="Gene3D" id="1.25.40.10">
    <property type="entry name" value="Tetratricopeptide repeat domain"/>
    <property type="match status" value="3"/>
</dbReference>
<dbReference type="SUPFAM" id="SSF48452">
    <property type="entry name" value="TPR-like"/>
    <property type="match status" value="3"/>
</dbReference>
<feature type="repeat" description="TPR" evidence="1">
    <location>
        <begin position="420"/>
        <end position="453"/>
    </location>
</feature>
<dbReference type="PROSITE" id="PS50005">
    <property type="entry name" value="TPR"/>
    <property type="match status" value="5"/>
</dbReference>
<accession>A0A977KVR8</accession>
<feature type="repeat" description="TPR" evidence="1">
    <location>
        <begin position="340"/>
        <end position="373"/>
    </location>
</feature>
<evidence type="ECO:0000313" key="4">
    <source>
        <dbReference type="EMBL" id="UXE60809.1"/>
    </source>
</evidence>
<dbReference type="AlphaFoldDB" id="A0A977KVR8"/>
<feature type="compositionally biased region" description="Polar residues" evidence="2">
    <location>
        <begin position="304"/>
        <end position="317"/>
    </location>
</feature>
<feature type="repeat" description="TPR" evidence="1">
    <location>
        <begin position="195"/>
        <end position="228"/>
    </location>
</feature>
<feature type="region of interest" description="Disordered" evidence="2">
    <location>
        <begin position="291"/>
        <end position="317"/>
    </location>
</feature>
<organism evidence="4">
    <name type="scientific">Woronichinia naegeliana WA131</name>
    <dbReference type="NCBI Taxonomy" id="2824559"/>
    <lineage>
        <taxon>Bacteria</taxon>
        <taxon>Bacillati</taxon>
        <taxon>Cyanobacteriota</taxon>
        <taxon>Cyanophyceae</taxon>
        <taxon>Synechococcales</taxon>
        <taxon>Coelosphaeriaceae</taxon>
        <taxon>Woronichinia</taxon>
    </lineage>
</organism>
<dbReference type="Proteomes" id="UP001065613">
    <property type="component" value="Chromosome"/>
</dbReference>
<keyword evidence="1" id="KW-0802">TPR repeat</keyword>